<evidence type="ECO:0000313" key="2">
    <source>
        <dbReference type="EMBL" id="AKF09577.1"/>
    </source>
</evidence>
<dbReference type="KEGG" id="samy:DB32_006726"/>
<protein>
    <submittedName>
        <fullName evidence="2">Uncharacterized protein</fullName>
    </submittedName>
</protein>
<feature type="transmembrane region" description="Helical" evidence="1">
    <location>
        <begin position="34"/>
        <end position="56"/>
    </location>
</feature>
<dbReference type="Proteomes" id="UP000034883">
    <property type="component" value="Chromosome"/>
</dbReference>
<dbReference type="AlphaFoldDB" id="A0A0F6W7X6"/>
<reference evidence="2 3" key="1">
    <citation type="submission" date="2015-03" db="EMBL/GenBank/DDBJ databases">
        <title>Genome assembly of Sandaracinus amylolyticus DSM 53668.</title>
        <authorList>
            <person name="Sharma G."/>
            <person name="Subramanian S."/>
        </authorList>
    </citation>
    <scope>NUCLEOTIDE SEQUENCE [LARGE SCALE GENOMIC DNA]</scope>
    <source>
        <strain evidence="2 3">DSM 53668</strain>
    </source>
</reference>
<name>A0A0F6W7X6_9BACT</name>
<feature type="transmembrane region" description="Helical" evidence="1">
    <location>
        <begin position="132"/>
        <end position="151"/>
    </location>
</feature>
<gene>
    <name evidence="2" type="ORF">DB32_006726</name>
</gene>
<dbReference type="EMBL" id="CP011125">
    <property type="protein sequence ID" value="AKF09577.1"/>
    <property type="molecule type" value="Genomic_DNA"/>
</dbReference>
<keyword evidence="3" id="KW-1185">Reference proteome</keyword>
<feature type="transmembrane region" description="Helical" evidence="1">
    <location>
        <begin position="107"/>
        <end position="126"/>
    </location>
</feature>
<keyword evidence="1" id="KW-1133">Transmembrane helix</keyword>
<organism evidence="2 3">
    <name type="scientific">Sandaracinus amylolyticus</name>
    <dbReference type="NCBI Taxonomy" id="927083"/>
    <lineage>
        <taxon>Bacteria</taxon>
        <taxon>Pseudomonadati</taxon>
        <taxon>Myxococcota</taxon>
        <taxon>Polyangia</taxon>
        <taxon>Polyangiales</taxon>
        <taxon>Sandaracinaceae</taxon>
        <taxon>Sandaracinus</taxon>
    </lineage>
</organism>
<keyword evidence="1" id="KW-0812">Transmembrane</keyword>
<sequence length="169" mass="18064">MLWLALLIAQGIFVLLLAVPLVELPSARPDDTLLAVLVAVATSSAIASFLLPQHFLRAALARHRFEMREVPDPSAPVGFRGAAPTIREHADVAAVHRIARMIGTTPFILSIAFSESISVIGFASAFLGHPPIVWGAFIATGIALTALRFPTDATFFGPIERHTGVPVPR</sequence>
<proteinExistence type="predicted"/>
<accession>A0A0F6W7X6</accession>
<evidence type="ECO:0000256" key="1">
    <source>
        <dbReference type="SAM" id="Phobius"/>
    </source>
</evidence>
<evidence type="ECO:0000313" key="3">
    <source>
        <dbReference type="Proteomes" id="UP000034883"/>
    </source>
</evidence>
<keyword evidence="1" id="KW-0472">Membrane</keyword>